<dbReference type="InterPro" id="IPR050153">
    <property type="entry name" value="Metal_Ion_Import_ABC"/>
</dbReference>
<dbReference type="FunFam" id="3.40.50.300:FF:000134">
    <property type="entry name" value="Iron-enterobactin ABC transporter ATP-binding protein"/>
    <property type="match status" value="1"/>
</dbReference>
<dbReference type="InterPro" id="IPR027417">
    <property type="entry name" value="P-loop_NTPase"/>
</dbReference>
<gene>
    <name evidence="6" type="ORF">TAO_1541</name>
</gene>
<evidence type="ECO:0000256" key="4">
    <source>
        <dbReference type="ARBA" id="ARBA00022840"/>
    </source>
</evidence>
<feature type="domain" description="ABC transporter" evidence="5">
    <location>
        <begin position="4"/>
        <end position="235"/>
    </location>
</feature>
<evidence type="ECO:0000256" key="2">
    <source>
        <dbReference type="ARBA" id="ARBA00022448"/>
    </source>
</evidence>
<keyword evidence="3" id="KW-0547">Nucleotide-binding</keyword>
<dbReference type="PROSITE" id="PS50893">
    <property type="entry name" value="ABC_TRANSPORTER_2"/>
    <property type="match status" value="1"/>
</dbReference>
<dbReference type="SUPFAM" id="SSF52540">
    <property type="entry name" value="P-loop containing nucleoside triphosphate hydrolases"/>
    <property type="match status" value="1"/>
</dbReference>
<dbReference type="GO" id="GO:0016887">
    <property type="term" value="F:ATP hydrolysis activity"/>
    <property type="evidence" value="ECO:0007669"/>
    <property type="project" value="InterPro"/>
</dbReference>
<name>A0A1Q2SP60_9GAMM</name>
<dbReference type="RefSeq" id="WP_408607624.1">
    <property type="nucleotide sequence ID" value="NZ_AP014836.1"/>
</dbReference>
<dbReference type="CDD" id="cd03235">
    <property type="entry name" value="ABC_Metallic_Cations"/>
    <property type="match status" value="1"/>
</dbReference>
<proteinExistence type="inferred from homology"/>
<keyword evidence="2" id="KW-0813">Transport</keyword>
<evidence type="ECO:0000256" key="1">
    <source>
        <dbReference type="ARBA" id="ARBA00005417"/>
    </source>
</evidence>
<sequence>MKLVSIKNVCFSYIGPLVLDHINLEVSRGEFLGLVGPNGGGKSTLLKIILGLLKPLSGRVLVLGLPPEQGRSAIGYVPQHTAFVDNFPITVEDAVLQGRLGKTKIIGGYTHKDRIFARHAMEQMEILRLSNRSLADLSGGQRQRALIARALAVGPEILILDEPTAHVDLRLEENFFRLLEQLNKEMTIIVVSHDIGFISHYVSRVACLNQTLVCHETAAISGEMIEQLYGANMHMIDHIH</sequence>
<evidence type="ECO:0000256" key="3">
    <source>
        <dbReference type="ARBA" id="ARBA00022741"/>
    </source>
</evidence>
<dbReference type="PROSITE" id="PS00211">
    <property type="entry name" value="ABC_TRANSPORTER_1"/>
    <property type="match status" value="1"/>
</dbReference>
<evidence type="ECO:0000313" key="6">
    <source>
        <dbReference type="EMBL" id="BAW80911.1"/>
    </source>
</evidence>
<comment type="similarity">
    <text evidence="1">Belongs to the ABC transporter superfamily.</text>
</comment>
<protein>
    <submittedName>
        <fullName evidence="6">Metal ABC transporter ATP-binding protein</fullName>
    </submittedName>
</protein>
<dbReference type="EMBL" id="AP014836">
    <property type="protein sequence ID" value="BAW80911.1"/>
    <property type="molecule type" value="Genomic_DNA"/>
</dbReference>
<evidence type="ECO:0000313" key="7">
    <source>
        <dbReference type="Proteomes" id="UP000243679"/>
    </source>
</evidence>
<accession>A0A1Q2SP60</accession>
<dbReference type="InterPro" id="IPR003593">
    <property type="entry name" value="AAA+_ATPase"/>
</dbReference>
<reference evidence="6 7" key="1">
    <citation type="journal article" date="2017" name="ISME J.">
        <title>An acid-tolerant ammonia-oxidizing ?-proteobacterium from soil.</title>
        <authorList>
            <person name="Hayatsu M."/>
            <person name="Tago K."/>
            <person name="Uchiyama I."/>
            <person name="Toyoda A."/>
            <person name="Wang Y."/>
            <person name="Shimomura Y."/>
            <person name="Okubo T."/>
            <person name="Kurisu F."/>
            <person name="Hirono Y."/>
            <person name="Nonaka K."/>
            <person name="Akiyama H."/>
            <person name="Itoh T."/>
            <person name="Takami H."/>
        </authorList>
    </citation>
    <scope>NUCLEOTIDE SEQUENCE [LARGE SCALE GENOMIC DNA]</scope>
    <source>
        <strain evidence="6 7">TAO100</strain>
    </source>
</reference>
<dbReference type="KEGG" id="ntt:TAO_1541"/>
<dbReference type="PANTHER" id="PTHR42734">
    <property type="entry name" value="METAL TRANSPORT SYSTEM ATP-BINDING PROTEIN TM_0124-RELATED"/>
    <property type="match status" value="1"/>
</dbReference>
<dbReference type="GO" id="GO:0005524">
    <property type="term" value="F:ATP binding"/>
    <property type="evidence" value="ECO:0007669"/>
    <property type="project" value="UniProtKB-KW"/>
</dbReference>
<keyword evidence="7" id="KW-1185">Reference proteome</keyword>
<dbReference type="Pfam" id="PF00005">
    <property type="entry name" value="ABC_tran"/>
    <property type="match status" value="1"/>
</dbReference>
<dbReference type="InterPro" id="IPR003439">
    <property type="entry name" value="ABC_transporter-like_ATP-bd"/>
</dbReference>
<organism evidence="6 7">
    <name type="scientific">Candidatus Nitrosoglobus terrae</name>
    <dbReference type="NCBI Taxonomy" id="1630141"/>
    <lineage>
        <taxon>Bacteria</taxon>
        <taxon>Pseudomonadati</taxon>
        <taxon>Pseudomonadota</taxon>
        <taxon>Gammaproteobacteria</taxon>
        <taxon>Chromatiales</taxon>
        <taxon>Chromatiaceae</taxon>
        <taxon>Candidatus Nitrosoglobus</taxon>
    </lineage>
</organism>
<dbReference type="Gene3D" id="3.40.50.300">
    <property type="entry name" value="P-loop containing nucleotide triphosphate hydrolases"/>
    <property type="match status" value="1"/>
</dbReference>
<dbReference type="AlphaFoldDB" id="A0A1Q2SP60"/>
<evidence type="ECO:0000259" key="5">
    <source>
        <dbReference type="PROSITE" id="PS50893"/>
    </source>
</evidence>
<dbReference type="InterPro" id="IPR017871">
    <property type="entry name" value="ABC_transporter-like_CS"/>
</dbReference>
<dbReference type="Proteomes" id="UP000243679">
    <property type="component" value="Chromosome"/>
</dbReference>
<dbReference type="PANTHER" id="PTHR42734:SF17">
    <property type="entry name" value="METAL TRANSPORT SYSTEM ATP-BINDING PROTEIN TM_0124-RELATED"/>
    <property type="match status" value="1"/>
</dbReference>
<dbReference type="SMART" id="SM00382">
    <property type="entry name" value="AAA"/>
    <property type="match status" value="1"/>
</dbReference>
<keyword evidence="4 6" id="KW-0067">ATP-binding</keyword>